<keyword evidence="3" id="KW-0645">Protease</keyword>
<sequence length="303" mass="33761">MKWKSLAFIGFSAVLLTGCSMDIPFLHDEKNAHQEKENEKKVSKEKEQEQHGSMPADPEKEPDGPINDPAEPQQDAKPPKTDSEGQTGGKEGKPPETENSTKDGAIQVVANPDIIDVLINKFYSLPESYEPANLVYLNVPFIFEGKAEKTMMRQEAAEALERMFSDAKKEGVTLLGVSAYRSHETQKALFQRYVDKDGYEKARTYSAVPGTSEHETGLAIDVTGGDGSCPAQDCFGEKEEAKWLKKHAADYGFIIRYPEGKEKITGYKYEPWHLRYVGKQTAVAVSSRNITLEEYFNAVPVSN</sequence>
<feature type="domain" description="D-alanyl-D-alanine carboxypeptidase-like core" evidence="2">
    <location>
        <begin position="151"/>
        <end position="279"/>
    </location>
</feature>
<dbReference type="Gene3D" id="3.30.1380.10">
    <property type="match status" value="1"/>
</dbReference>
<feature type="compositionally biased region" description="Basic and acidic residues" evidence="1">
    <location>
        <begin position="30"/>
        <end position="50"/>
    </location>
</feature>
<dbReference type="GO" id="GO:0004180">
    <property type="term" value="F:carboxypeptidase activity"/>
    <property type="evidence" value="ECO:0007669"/>
    <property type="project" value="UniProtKB-KW"/>
</dbReference>
<dbReference type="InterPro" id="IPR009045">
    <property type="entry name" value="Zn_M74/Hedgehog-like"/>
</dbReference>
<name>A0ABW2NUD4_9BACL</name>
<feature type="region of interest" description="Disordered" evidence="1">
    <location>
        <begin position="30"/>
        <end position="105"/>
    </location>
</feature>
<feature type="compositionally biased region" description="Basic and acidic residues" evidence="1">
    <location>
        <begin position="90"/>
        <end position="101"/>
    </location>
</feature>
<dbReference type="EMBL" id="JBHTCP010000050">
    <property type="protein sequence ID" value="MFC7373181.1"/>
    <property type="molecule type" value="Genomic_DNA"/>
</dbReference>
<dbReference type="InterPro" id="IPR052179">
    <property type="entry name" value="DD-CPase-like"/>
</dbReference>
<evidence type="ECO:0000313" key="4">
    <source>
        <dbReference type="Proteomes" id="UP001596549"/>
    </source>
</evidence>
<keyword evidence="3" id="KW-0121">Carboxypeptidase</keyword>
<dbReference type="SUPFAM" id="SSF55166">
    <property type="entry name" value="Hedgehog/DD-peptidase"/>
    <property type="match status" value="1"/>
</dbReference>
<organism evidence="3 4">
    <name type="scientific">Fictibacillus iocasae</name>
    <dbReference type="NCBI Taxonomy" id="2715437"/>
    <lineage>
        <taxon>Bacteria</taxon>
        <taxon>Bacillati</taxon>
        <taxon>Bacillota</taxon>
        <taxon>Bacilli</taxon>
        <taxon>Bacillales</taxon>
        <taxon>Fictibacillaceae</taxon>
        <taxon>Fictibacillus</taxon>
    </lineage>
</organism>
<dbReference type="Proteomes" id="UP001596549">
    <property type="component" value="Unassembled WGS sequence"/>
</dbReference>
<gene>
    <name evidence="3" type="ORF">ACFQPF_16185</name>
</gene>
<dbReference type="Pfam" id="PF02557">
    <property type="entry name" value="VanY"/>
    <property type="match status" value="1"/>
</dbReference>
<dbReference type="PROSITE" id="PS51257">
    <property type="entry name" value="PROKAR_LIPOPROTEIN"/>
    <property type="match status" value="1"/>
</dbReference>
<evidence type="ECO:0000313" key="3">
    <source>
        <dbReference type="EMBL" id="MFC7373181.1"/>
    </source>
</evidence>
<keyword evidence="3" id="KW-0378">Hydrolase</keyword>
<protein>
    <submittedName>
        <fullName evidence="3">D-alanyl-D-alanine carboxypeptidase family protein</fullName>
    </submittedName>
</protein>
<reference evidence="4" key="1">
    <citation type="journal article" date="2019" name="Int. J. Syst. Evol. Microbiol.">
        <title>The Global Catalogue of Microorganisms (GCM) 10K type strain sequencing project: providing services to taxonomists for standard genome sequencing and annotation.</title>
        <authorList>
            <consortium name="The Broad Institute Genomics Platform"/>
            <consortium name="The Broad Institute Genome Sequencing Center for Infectious Disease"/>
            <person name="Wu L."/>
            <person name="Ma J."/>
        </authorList>
    </citation>
    <scope>NUCLEOTIDE SEQUENCE [LARGE SCALE GENOMIC DNA]</scope>
    <source>
        <strain evidence="4">NBRC 106396</strain>
    </source>
</reference>
<evidence type="ECO:0000256" key="1">
    <source>
        <dbReference type="SAM" id="MobiDB-lite"/>
    </source>
</evidence>
<dbReference type="InterPro" id="IPR058193">
    <property type="entry name" value="VanY/YodJ_core_dom"/>
</dbReference>
<evidence type="ECO:0000259" key="2">
    <source>
        <dbReference type="Pfam" id="PF02557"/>
    </source>
</evidence>
<accession>A0ABW2NUD4</accession>
<dbReference type="PANTHER" id="PTHR34385:SF1">
    <property type="entry name" value="PEPTIDOGLYCAN L-ALANYL-D-GLUTAMATE ENDOPEPTIDASE CWLK"/>
    <property type="match status" value="1"/>
</dbReference>
<dbReference type="PANTHER" id="PTHR34385">
    <property type="entry name" value="D-ALANYL-D-ALANINE CARBOXYPEPTIDASE"/>
    <property type="match status" value="1"/>
</dbReference>
<comment type="caution">
    <text evidence="3">The sequence shown here is derived from an EMBL/GenBank/DDBJ whole genome shotgun (WGS) entry which is preliminary data.</text>
</comment>
<dbReference type="CDD" id="cd14852">
    <property type="entry name" value="LD-carboxypeptidase"/>
    <property type="match status" value="1"/>
</dbReference>
<proteinExistence type="predicted"/>
<dbReference type="InterPro" id="IPR003709">
    <property type="entry name" value="VanY-like_core_dom"/>
</dbReference>
<dbReference type="RefSeq" id="WP_379750846.1">
    <property type="nucleotide sequence ID" value="NZ_JBHTCP010000050.1"/>
</dbReference>
<keyword evidence="4" id="KW-1185">Reference proteome</keyword>